<reference evidence="1" key="1">
    <citation type="submission" date="2021-02" db="EMBL/GenBank/DDBJ databases">
        <authorList>
            <person name="Dougan E. K."/>
            <person name="Rhodes N."/>
            <person name="Thang M."/>
            <person name="Chan C."/>
        </authorList>
    </citation>
    <scope>NUCLEOTIDE SEQUENCE</scope>
</reference>
<comment type="caution">
    <text evidence="1">The sequence shown here is derived from an EMBL/GenBank/DDBJ whole genome shotgun (WGS) entry which is preliminary data.</text>
</comment>
<name>A0A813HZM0_POLGL</name>
<gene>
    <name evidence="1" type="ORF">PGLA2088_LOCUS3209</name>
</gene>
<accession>A0A813HZM0</accession>
<proteinExistence type="predicted"/>
<dbReference type="EMBL" id="CAJNNW010002755">
    <property type="protein sequence ID" value="CAE8644616.1"/>
    <property type="molecule type" value="Genomic_DNA"/>
</dbReference>
<dbReference type="Proteomes" id="UP000626109">
    <property type="component" value="Unassembled WGS sequence"/>
</dbReference>
<organism evidence="1 2">
    <name type="scientific">Polarella glacialis</name>
    <name type="common">Dinoflagellate</name>
    <dbReference type="NCBI Taxonomy" id="89957"/>
    <lineage>
        <taxon>Eukaryota</taxon>
        <taxon>Sar</taxon>
        <taxon>Alveolata</taxon>
        <taxon>Dinophyceae</taxon>
        <taxon>Suessiales</taxon>
        <taxon>Suessiaceae</taxon>
        <taxon>Polarella</taxon>
    </lineage>
</organism>
<evidence type="ECO:0000313" key="1">
    <source>
        <dbReference type="EMBL" id="CAE8644616.1"/>
    </source>
</evidence>
<sequence>ANIRGSAATSLGQEARTEQLFEVFKYNGANCTLRCPTVYALDGLLHSNLGSQGPDEGAESLIYNVSHYEDGHFVRKLILEVKALSRYRGGIARKNGRKGEIGIISLASDLPLAEFQFSFKDSFGMPLTVSDCPVTFFNIDSRSPDVEQDYVIGHGNFSQVAREPVRQMPRAIFDDSSSASAASLSWRPNLPSRLSSLMSDWTMVLRYQDVQHFMVTVGSTGKTFSKF</sequence>
<protein>
    <submittedName>
        <fullName evidence="1">Uncharacterized protein</fullName>
    </submittedName>
</protein>
<feature type="non-terminal residue" evidence="1">
    <location>
        <position position="1"/>
    </location>
</feature>
<evidence type="ECO:0000313" key="2">
    <source>
        <dbReference type="Proteomes" id="UP000626109"/>
    </source>
</evidence>
<dbReference type="AlphaFoldDB" id="A0A813HZM0"/>
<feature type="non-terminal residue" evidence="1">
    <location>
        <position position="227"/>
    </location>
</feature>